<dbReference type="EMBL" id="ML987199">
    <property type="protein sequence ID" value="KAF2245984.1"/>
    <property type="molecule type" value="Genomic_DNA"/>
</dbReference>
<feature type="non-terminal residue" evidence="1">
    <location>
        <position position="1"/>
    </location>
</feature>
<proteinExistence type="predicted"/>
<feature type="non-terminal residue" evidence="1">
    <location>
        <position position="151"/>
    </location>
</feature>
<name>A0A6A6I616_9PLEO</name>
<evidence type="ECO:0000313" key="1">
    <source>
        <dbReference type="EMBL" id="KAF2245984.1"/>
    </source>
</evidence>
<evidence type="ECO:0000313" key="2">
    <source>
        <dbReference type="Proteomes" id="UP000800094"/>
    </source>
</evidence>
<protein>
    <submittedName>
        <fullName evidence="1">Uncharacterized protein</fullName>
    </submittedName>
</protein>
<dbReference type="AlphaFoldDB" id="A0A6A6I616"/>
<dbReference type="RefSeq" id="XP_033680988.1">
    <property type="nucleotide sequence ID" value="XM_033822728.1"/>
</dbReference>
<reference evidence="1" key="1">
    <citation type="journal article" date="2020" name="Stud. Mycol.">
        <title>101 Dothideomycetes genomes: a test case for predicting lifestyles and emergence of pathogens.</title>
        <authorList>
            <person name="Haridas S."/>
            <person name="Albert R."/>
            <person name="Binder M."/>
            <person name="Bloem J."/>
            <person name="Labutti K."/>
            <person name="Salamov A."/>
            <person name="Andreopoulos B."/>
            <person name="Baker S."/>
            <person name="Barry K."/>
            <person name="Bills G."/>
            <person name="Bluhm B."/>
            <person name="Cannon C."/>
            <person name="Castanera R."/>
            <person name="Culley D."/>
            <person name="Daum C."/>
            <person name="Ezra D."/>
            <person name="Gonzalez J."/>
            <person name="Henrissat B."/>
            <person name="Kuo A."/>
            <person name="Liang C."/>
            <person name="Lipzen A."/>
            <person name="Lutzoni F."/>
            <person name="Magnuson J."/>
            <person name="Mondo S."/>
            <person name="Nolan M."/>
            <person name="Ohm R."/>
            <person name="Pangilinan J."/>
            <person name="Park H.-J."/>
            <person name="Ramirez L."/>
            <person name="Alfaro M."/>
            <person name="Sun H."/>
            <person name="Tritt A."/>
            <person name="Yoshinaga Y."/>
            <person name="Zwiers L.-H."/>
            <person name="Turgeon B."/>
            <person name="Goodwin S."/>
            <person name="Spatafora J."/>
            <person name="Crous P."/>
            <person name="Grigoriev I."/>
        </authorList>
    </citation>
    <scope>NUCLEOTIDE SEQUENCE</scope>
    <source>
        <strain evidence="1">CBS 122368</strain>
    </source>
</reference>
<dbReference type="GeneID" id="54576058"/>
<sequence length="151" mass="16702">IQLSNWLECQVNGFFPYPANGAWDQVFAASFSSSLLATFNTTHYNYTGWLALYHSFNETLGQTFSVFNHGAINTLAVPNSNGDKGGLVYMIGWEGGTHILLNKDLYFTDATFAVVQDVGGGERRIVEFRESSNIPNTAAMPEPNEWTCGFD</sequence>
<gene>
    <name evidence="1" type="ORF">BU26DRAFT_393534</name>
</gene>
<accession>A0A6A6I616</accession>
<dbReference type="Proteomes" id="UP000800094">
    <property type="component" value="Unassembled WGS sequence"/>
</dbReference>
<keyword evidence="2" id="KW-1185">Reference proteome</keyword>
<organism evidence="1 2">
    <name type="scientific">Trematosphaeria pertusa</name>
    <dbReference type="NCBI Taxonomy" id="390896"/>
    <lineage>
        <taxon>Eukaryota</taxon>
        <taxon>Fungi</taxon>
        <taxon>Dikarya</taxon>
        <taxon>Ascomycota</taxon>
        <taxon>Pezizomycotina</taxon>
        <taxon>Dothideomycetes</taxon>
        <taxon>Pleosporomycetidae</taxon>
        <taxon>Pleosporales</taxon>
        <taxon>Massarineae</taxon>
        <taxon>Trematosphaeriaceae</taxon>
        <taxon>Trematosphaeria</taxon>
    </lineage>
</organism>
<dbReference type="OrthoDB" id="3927857at2759"/>